<accession>A0ACC0JFN3</accession>
<sequence>MANEQVGLLMFQQHQLKMINLPALGSILLPNVGGWASTLTMAGQVRNQDGTAWYQTIKKPSWNPPNWAFGPAWTALYSGMGYASYMVYKDCGGITDKAVIPLALYGSQLIFNWTWTPVFFRMHLIGLAFLHMLILDAAAAVCAVSFYEINPKTAYFMLPYLGWLSFATCLNYTIWQLNKDKKSDKDKE</sequence>
<gene>
    <name evidence="1" type="ORF">MSG28_014014</name>
</gene>
<reference evidence="1 2" key="1">
    <citation type="journal article" date="2022" name="Genome Biol. Evol.">
        <title>The Spruce Budworm Genome: Reconstructing the Evolutionary History of Antifreeze Proteins.</title>
        <authorList>
            <person name="Beliveau C."/>
            <person name="Gagne P."/>
            <person name="Picq S."/>
            <person name="Vernygora O."/>
            <person name="Keeling C.I."/>
            <person name="Pinkney K."/>
            <person name="Doucet D."/>
            <person name="Wen F."/>
            <person name="Johnston J.S."/>
            <person name="Maaroufi H."/>
            <person name="Boyle B."/>
            <person name="Laroche J."/>
            <person name="Dewar K."/>
            <person name="Juretic N."/>
            <person name="Blackburn G."/>
            <person name="Nisole A."/>
            <person name="Brunet B."/>
            <person name="Brandao M."/>
            <person name="Lumley L."/>
            <person name="Duan J."/>
            <person name="Quan G."/>
            <person name="Lucarotti C.J."/>
            <person name="Roe A.D."/>
            <person name="Sperling F.A.H."/>
            <person name="Levesque R.C."/>
            <person name="Cusson M."/>
        </authorList>
    </citation>
    <scope>NUCLEOTIDE SEQUENCE [LARGE SCALE GENOMIC DNA]</scope>
    <source>
        <strain evidence="1">Glfc:IPQL:Cfum</strain>
    </source>
</reference>
<proteinExistence type="predicted"/>
<dbReference type="Proteomes" id="UP001064048">
    <property type="component" value="Chromosome 25"/>
</dbReference>
<evidence type="ECO:0000313" key="1">
    <source>
        <dbReference type="EMBL" id="KAI8422902.1"/>
    </source>
</evidence>
<protein>
    <submittedName>
        <fullName evidence="1">Uncharacterized protein</fullName>
    </submittedName>
</protein>
<comment type="caution">
    <text evidence="1">The sequence shown here is derived from an EMBL/GenBank/DDBJ whole genome shotgun (WGS) entry which is preliminary data.</text>
</comment>
<evidence type="ECO:0000313" key="2">
    <source>
        <dbReference type="Proteomes" id="UP001064048"/>
    </source>
</evidence>
<organism evidence="1 2">
    <name type="scientific">Choristoneura fumiferana</name>
    <name type="common">Spruce budworm moth</name>
    <name type="synonym">Archips fumiferana</name>
    <dbReference type="NCBI Taxonomy" id="7141"/>
    <lineage>
        <taxon>Eukaryota</taxon>
        <taxon>Metazoa</taxon>
        <taxon>Ecdysozoa</taxon>
        <taxon>Arthropoda</taxon>
        <taxon>Hexapoda</taxon>
        <taxon>Insecta</taxon>
        <taxon>Pterygota</taxon>
        <taxon>Neoptera</taxon>
        <taxon>Endopterygota</taxon>
        <taxon>Lepidoptera</taxon>
        <taxon>Glossata</taxon>
        <taxon>Ditrysia</taxon>
        <taxon>Tortricoidea</taxon>
        <taxon>Tortricidae</taxon>
        <taxon>Tortricinae</taxon>
        <taxon>Choristoneura</taxon>
    </lineage>
</organism>
<keyword evidence="2" id="KW-1185">Reference proteome</keyword>
<dbReference type="EMBL" id="CM046125">
    <property type="protein sequence ID" value="KAI8422902.1"/>
    <property type="molecule type" value="Genomic_DNA"/>
</dbReference>
<name>A0ACC0JFN3_CHOFU</name>